<keyword evidence="2" id="KW-1185">Reference proteome</keyword>
<evidence type="ECO:0000313" key="1">
    <source>
        <dbReference type="EMBL" id="KAJ8635596.1"/>
    </source>
</evidence>
<dbReference type="Proteomes" id="UP001234297">
    <property type="component" value="Chromosome 3"/>
</dbReference>
<organism evidence="1 2">
    <name type="scientific">Persea americana</name>
    <name type="common">Avocado</name>
    <dbReference type="NCBI Taxonomy" id="3435"/>
    <lineage>
        <taxon>Eukaryota</taxon>
        <taxon>Viridiplantae</taxon>
        <taxon>Streptophyta</taxon>
        <taxon>Embryophyta</taxon>
        <taxon>Tracheophyta</taxon>
        <taxon>Spermatophyta</taxon>
        <taxon>Magnoliopsida</taxon>
        <taxon>Magnoliidae</taxon>
        <taxon>Laurales</taxon>
        <taxon>Lauraceae</taxon>
        <taxon>Persea</taxon>
    </lineage>
</organism>
<proteinExistence type="predicted"/>
<evidence type="ECO:0000313" key="2">
    <source>
        <dbReference type="Proteomes" id="UP001234297"/>
    </source>
</evidence>
<gene>
    <name evidence="1" type="ORF">MRB53_009863</name>
</gene>
<dbReference type="EMBL" id="CM056811">
    <property type="protein sequence ID" value="KAJ8635596.1"/>
    <property type="molecule type" value="Genomic_DNA"/>
</dbReference>
<name>A0ACC2LQA3_PERAE</name>
<reference evidence="1 2" key="1">
    <citation type="journal article" date="2022" name="Hortic Res">
        <title>A haplotype resolved chromosomal level avocado genome allows analysis of novel avocado genes.</title>
        <authorList>
            <person name="Nath O."/>
            <person name="Fletcher S.J."/>
            <person name="Hayward A."/>
            <person name="Shaw L.M."/>
            <person name="Masouleh A.K."/>
            <person name="Furtado A."/>
            <person name="Henry R.J."/>
            <person name="Mitter N."/>
        </authorList>
    </citation>
    <scope>NUCLEOTIDE SEQUENCE [LARGE SCALE GENOMIC DNA]</scope>
    <source>
        <strain evidence="2">cv. Hass</strain>
    </source>
</reference>
<sequence length="123" mass="14118">MSCEFCQVQGTFWLRNESPNHAHSKLHTEGSHCSSFSLSSSRTGVTRGRVSPCHLFPSSFAFPLGEMPNEGRRRMKIKLDKPHGVLSRAERRPMECFRGQNVDPVWRRCARRTTAPGSRYRLR</sequence>
<accession>A0ACC2LQA3</accession>
<comment type="caution">
    <text evidence="1">The sequence shown here is derived from an EMBL/GenBank/DDBJ whole genome shotgun (WGS) entry which is preliminary data.</text>
</comment>
<protein>
    <submittedName>
        <fullName evidence="1">Uncharacterized protein</fullName>
    </submittedName>
</protein>